<evidence type="ECO:0008006" key="3">
    <source>
        <dbReference type="Google" id="ProtNLM"/>
    </source>
</evidence>
<evidence type="ECO:0000313" key="1">
    <source>
        <dbReference type="EMBL" id="BAU23201.1"/>
    </source>
</evidence>
<dbReference type="AlphaFoldDB" id="A0A0U5AQP9"/>
<name>A0A0U5AQP9_9BACT</name>
<gene>
    <name evidence="1" type="ORF">THC_0810</name>
</gene>
<proteinExistence type="predicted"/>
<protein>
    <recommendedName>
        <fullName evidence="3">Transposase (putative) YhgA-like domain-containing protein</fullName>
    </recommendedName>
</protein>
<reference evidence="2" key="2">
    <citation type="journal article" date="2016" name="Int. J. Syst. Evol. Microbiol.">
        <title>Caldimicrobium thiodismutans sp. nov., a sulfur-disproportionating bacterium isolated from a hot spring.</title>
        <authorList>
            <person name="Kojima H."/>
            <person name="Umezawa K."/>
            <person name="Fukui M."/>
        </authorList>
    </citation>
    <scope>NUCLEOTIDE SEQUENCE [LARGE SCALE GENOMIC DNA]</scope>
    <source>
        <strain evidence="2">TF1</strain>
    </source>
</reference>
<reference evidence="1 2" key="1">
    <citation type="journal article" date="2016" name="Int. J. Syst. Evol. Microbiol.">
        <title>Caldimicrobium thiodismutans sp. nov., a sulfur-disproportionating bacterium isolated from a hot spring, and emended description of the genus Caldimicrobium.</title>
        <authorList>
            <person name="Kojima H."/>
            <person name="Umezawa K."/>
            <person name="Fukui M."/>
        </authorList>
    </citation>
    <scope>NUCLEOTIDE SEQUENCE [LARGE SCALE GENOMIC DNA]</scope>
    <source>
        <strain evidence="1 2">TF1</strain>
    </source>
</reference>
<dbReference type="RefSeq" id="WP_068513679.1">
    <property type="nucleotide sequence ID" value="NZ_AP014945.1"/>
</dbReference>
<evidence type="ECO:0000313" key="2">
    <source>
        <dbReference type="Proteomes" id="UP000068196"/>
    </source>
</evidence>
<accession>A0A0U5AQP9</accession>
<dbReference type="EMBL" id="AP014945">
    <property type="protein sequence ID" value="BAU23201.1"/>
    <property type="molecule type" value="Genomic_DNA"/>
</dbReference>
<sequence>MPKKKPPVPYDLFAKAFLKDPENLKGFLSTFLPDHIKTHLDLDSLIKLSRKSKFLFLPVFPLCFMKGNKPWVYPERIEEIFSVPEGLKGELFKVHVVDLKRVEDEKILRVFDILAGLGCYLYLIKAESRDFERWS</sequence>
<keyword evidence="2" id="KW-1185">Reference proteome</keyword>
<organism evidence="1 2">
    <name type="scientific">Caldimicrobium thiodismutans</name>
    <dbReference type="NCBI Taxonomy" id="1653476"/>
    <lineage>
        <taxon>Bacteria</taxon>
        <taxon>Pseudomonadati</taxon>
        <taxon>Thermodesulfobacteriota</taxon>
        <taxon>Thermodesulfobacteria</taxon>
        <taxon>Thermodesulfobacteriales</taxon>
        <taxon>Thermodesulfobacteriaceae</taxon>
        <taxon>Caldimicrobium</taxon>
    </lineage>
</organism>
<dbReference type="Proteomes" id="UP000068196">
    <property type="component" value="Chromosome"/>
</dbReference>
<dbReference type="STRING" id="1653476.THC_0810"/>
<dbReference type="KEGG" id="cthi:THC_0810"/>